<name>A0A917K8R5_9PSEU</name>
<sequence>MARRNTNIAIRAINGHNNWAIAEINSGIAAPTLPTAPPAAAYDACTIEHEPCAAQNG</sequence>
<organism evidence="1 2">
    <name type="scientific">Saccharopolyspora thermophila</name>
    <dbReference type="NCBI Taxonomy" id="89367"/>
    <lineage>
        <taxon>Bacteria</taxon>
        <taxon>Bacillati</taxon>
        <taxon>Actinomycetota</taxon>
        <taxon>Actinomycetes</taxon>
        <taxon>Pseudonocardiales</taxon>
        <taxon>Pseudonocardiaceae</taxon>
        <taxon>Saccharopolyspora</taxon>
    </lineage>
</organism>
<dbReference type="EMBL" id="BMMT01000020">
    <property type="protein sequence ID" value="GGJ02972.1"/>
    <property type="molecule type" value="Genomic_DNA"/>
</dbReference>
<protein>
    <submittedName>
        <fullName evidence="1">Uncharacterized protein</fullName>
    </submittedName>
</protein>
<gene>
    <name evidence="1" type="ORF">GCM10011581_45100</name>
</gene>
<accession>A0A917K8R5</accession>
<dbReference type="AlphaFoldDB" id="A0A917K8R5"/>
<evidence type="ECO:0000313" key="1">
    <source>
        <dbReference type="EMBL" id="GGJ02972.1"/>
    </source>
</evidence>
<evidence type="ECO:0000313" key="2">
    <source>
        <dbReference type="Proteomes" id="UP000597989"/>
    </source>
</evidence>
<reference evidence="1 2" key="1">
    <citation type="journal article" date="2014" name="Int. J. Syst. Evol. Microbiol.">
        <title>Complete genome sequence of Corynebacterium casei LMG S-19264T (=DSM 44701T), isolated from a smear-ripened cheese.</title>
        <authorList>
            <consortium name="US DOE Joint Genome Institute (JGI-PGF)"/>
            <person name="Walter F."/>
            <person name="Albersmeier A."/>
            <person name="Kalinowski J."/>
            <person name="Ruckert C."/>
        </authorList>
    </citation>
    <scope>NUCLEOTIDE SEQUENCE [LARGE SCALE GENOMIC DNA]</scope>
    <source>
        <strain evidence="1 2">CGMCC 4.7206</strain>
    </source>
</reference>
<comment type="caution">
    <text evidence="1">The sequence shown here is derived from an EMBL/GenBank/DDBJ whole genome shotgun (WGS) entry which is preliminary data.</text>
</comment>
<dbReference type="Proteomes" id="UP000597989">
    <property type="component" value="Unassembled WGS sequence"/>
</dbReference>
<proteinExistence type="predicted"/>